<dbReference type="NCBIfam" id="TIGR00229">
    <property type="entry name" value="sensory_box"/>
    <property type="match status" value="1"/>
</dbReference>
<protein>
    <submittedName>
        <fullName evidence="2">Diguanylate cyclase</fullName>
    </submittedName>
</protein>
<proteinExistence type="predicted"/>
<dbReference type="RefSeq" id="WP_200556489.1">
    <property type="nucleotide sequence ID" value="NZ_JAEPES010000004.1"/>
</dbReference>
<dbReference type="Pfam" id="PF13185">
    <property type="entry name" value="GAF_2"/>
    <property type="match status" value="1"/>
</dbReference>
<reference evidence="2" key="1">
    <citation type="submission" date="2021-01" db="EMBL/GenBank/DDBJ databases">
        <title>Lacisediminihabitans sp. nov. strain G11-30, isolated from Antarctic Soil.</title>
        <authorList>
            <person name="Li J."/>
        </authorList>
    </citation>
    <scope>NUCLEOTIDE SEQUENCE</scope>
    <source>
        <strain evidence="2">G11-30</strain>
    </source>
</reference>
<evidence type="ECO:0000313" key="3">
    <source>
        <dbReference type="Proteomes" id="UP000636458"/>
    </source>
</evidence>
<evidence type="ECO:0000259" key="1">
    <source>
        <dbReference type="PROSITE" id="PS50887"/>
    </source>
</evidence>
<feature type="domain" description="GGDEF" evidence="1">
    <location>
        <begin position="329"/>
        <end position="464"/>
    </location>
</feature>
<dbReference type="InterPro" id="IPR003018">
    <property type="entry name" value="GAF"/>
</dbReference>
<evidence type="ECO:0000313" key="2">
    <source>
        <dbReference type="EMBL" id="MBK4348267.1"/>
    </source>
</evidence>
<dbReference type="SMART" id="SM00267">
    <property type="entry name" value="GGDEF"/>
    <property type="match status" value="1"/>
</dbReference>
<dbReference type="SUPFAM" id="SSF55073">
    <property type="entry name" value="Nucleotide cyclase"/>
    <property type="match status" value="1"/>
</dbReference>
<dbReference type="PANTHER" id="PTHR44757:SF2">
    <property type="entry name" value="BIOFILM ARCHITECTURE MAINTENANCE PROTEIN MBAA"/>
    <property type="match status" value="1"/>
</dbReference>
<gene>
    <name evidence="2" type="ORF">IV501_11540</name>
</gene>
<sequence>MTAHDPFDRAACALITASVDGVIERVNQTFLQWTGYEADAVVGENFTDLLVPGSQLFYETRHLPVLRLAGELREVALSLRRADGTELPVLLNSRLTIGDEGEGGEMALAIFDATARQNYERDLLSARREAEASEARVRVLQLASSAFGAATSEAELAEAIVTSLRDAVAAPFVAVMLVTTEGETVLAAGEHPLQEFTFSPSAAPELEVIRGAGVMSASSVDEVEPVYPALAAAMVEARIEAFTIVPLYSAGGPVGALLSFFQRRREFDQQEMELQIALARQAAPVLARIRLTAELEALALHDQLTGLANRALLREHLNGALAGAGRRGHPLALIFLDLDGFKSVNDTLGHSAGDALLRLVAKRIREVVRVGDMVGRFGGDEFIVICEDAGADAARLIGERIAAAVREPSEILPSGFSISASTGISLYAPGAEPGPTPEALFIAADRAMYRSKDAGRDRITMVEV</sequence>
<dbReference type="InterPro" id="IPR029787">
    <property type="entry name" value="Nucleotide_cyclase"/>
</dbReference>
<dbReference type="SUPFAM" id="SSF55781">
    <property type="entry name" value="GAF domain-like"/>
    <property type="match status" value="1"/>
</dbReference>
<dbReference type="PROSITE" id="PS50887">
    <property type="entry name" value="GGDEF"/>
    <property type="match status" value="1"/>
</dbReference>
<dbReference type="Gene3D" id="3.30.450.40">
    <property type="match status" value="1"/>
</dbReference>
<organism evidence="2 3">
    <name type="scientific">Lacisediminihabitans changchengi</name>
    <dbReference type="NCBI Taxonomy" id="2787634"/>
    <lineage>
        <taxon>Bacteria</taxon>
        <taxon>Bacillati</taxon>
        <taxon>Actinomycetota</taxon>
        <taxon>Actinomycetes</taxon>
        <taxon>Micrococcales</taxon>
        <taxon>Microbacteriaceae</taxon>
        <taxon>Lacisediminihabitans</taxon>
    </lineage>
</organism>
<dbReference type="Gene3D" id="3.30.70.270">
    <property type="match status" value="1"/>
</dbReference>
<dbReference type="CDD" id="cd01949">
    <property type="entry name" value="GGDEF"/>
    <property type="match status" value="1"/>
</dbReference>
<dbReference type="CDD" id="cd00130">
    <property type="entry name" value="PAS"/>
    <property type="match status" value="1"/>
</dbReference>
<dbReference type="EMBL" id="JAEPES010000004">
    <property type="protein sequence ID" value="MBK4348267.1"/>
    <property type="molecule type" value="Genomic_DNA"/>
</dbReference>
<dbReference type="AlphaFoldDB" id="A0A934SNI7"/>
<dbReference type="SUPFAM" id="SSF55785">
    <property type="entry name" value="PYP-like sensor domain (PAS domain)"/>
    <property type="match status" value="1"/>
</dbReference>
<dbReference type="Pfam" id="PF00990">
    <property type="entry name" value="GGDEF"/>
    <property type="match status" value="1"/>
</dbReference>
<dbReference type="FunFam" id="3.30.70.270:FF:000001">
    <property type="entry name" value="Diguanylate cyclase domain protein"/>
    <property type="match status" value="1"/>
</dbReference>
<dbReference type="SMART" id="SM00091">
    <property type="entry name" value="PAS"/>
    <property type="match status" value="1"/>
</dbReference>
<comment type="caution">
    <text evidence="2">The sequence shown here is derived from an EMBL/GenBank/DDBJ whole genome shotgun (WGS) entry which is preliminary data.</text>
</comment>
<dbReference type="Proteomes" id="UP000636458">
    <property type="component" value="Unassembled WGS sequence"/>
</dbReference>
<dbReference type="InterPro" id="IPR000014">
    <property type="entry name" value="PAS"/>
</dbReference>
<dbReference type="Pfam" id="PF13426">
    <property type="entry name" value="PAS_9"/>
    <property type="match status" value="1"/>
</dbReference>
<dbReference type="InterPro" id="IPR029016">
    <property type="entry name" value="GAF-like_dom_sf"/>
</dbReference>
<dbReference type="InterPro" id="IPR043128">
    <property type="entry name" value="Rev_trsase/Diguanyl_cyclase"/>
</dbReference>
<dbReference type="InterPro" id="IPR035965">
    <property type="entry name" value="PAS-like_dom_sf"/>
</dbReference>
<dbReference type="PANTHER" id="PTHR44757">
    <property type="entry name" value="DIGUANYLATE CYCLASE DGCP"/>
    <property type="match status" value="1"/>
</dbReference>
<dbReference type="Gene3D" id="3.30.450.20">
    <property type="entry name" value="PAS domain"/>
    <property type="match status" value="1"/>
</dbReference>
<keyword evidence="3" id="KW-1185">Reference proteome</keyword>
<dbReference type="InterPro" id="IPR000160">
    <property type="entry name" value="GGDEF_dom"/>
</dbReference>
<dbReference type="NCBIfam" id="TIGR00254">
    <property type="entry name" value="GGDEF"/>
    <property type="match status" value="1"/>
</dbReference>
<dbReference type="SMART" id="SM00065">
    <property type="entry name" value="GAF"/>
    <property type="match status" value="1"/>
</dbReference>
<dbReference type="InterPro" id="IPR052155">
    <property type="entry name" value="Biofilm_reg_signaling"/>
</dbReference>
<name>A0A934SNI7_9MICO</name>
<accession>A0A934SNI7</accession>